<organism evidence="3 4">
    <name type="scientific">Streptomyces malaysiensis</name>
    <dbReference type="NCBI Taxonomy" id="92644"/>
    <lineage>
        <taxon>Bacteria</taxon>
        <taxon>Bacillati</taxon>
        <taxon>Actinomycetota</taxon>
        <taxon>Actinomycetes</taxon>
        <taxon>Kitasatosporales</taxon>
        <taxon>Streptomycetaceae</taxon>
        <taxon>Streptomyces</taxon>
        <taxon>Streptomyces violaceusniger group</taxon>
    </lineage>
</organism>
<feature type="domain" description="Acyl-CoA dehydrogenase/oxidase C-terminal" evidence="2">
    <location>
        <begin position="96"/>
        <end position="208"/>
    </location>
</feature>
<comment type="caution">
    <text evidence="3">The sequence shown here is derived from an EMBL/GenBank/DDBJ whole genome shotgun (WGS) entry which is preliminary data.</text>
</comment>
<dbReference type="Proteomes" id="UP000236520">
    <property type="component" value="Unassembled WGS sequence"/>
</dbReference>
<dbReference type="Pfam" id="PF00441">
    <property type="entry name" value="Acyl-CoA_dh_1"/>
    <property type="match status" value="1"/>
</dbReference>
<dbReference type="AlphaFoldDB" id="A0A2J7YP08"/>
<gene>
    <name evidence="3" type="ORF">SMF913_25211</name>
</gene>
<dbReference type="InterPro" id="IPR036250">
    <property type="entry name" value="AcylCo_DH-like_C"/>
</dbReference>
<name>A0A2J7YP08_STRMQ</name>
<protein>
    <recommendedName>
        <fullName evidence="2">Acyl-CoA dehydrogenase/oxidase C-terminal domain-containing protein</fullName>
    </recommendedName>
</protein>
<dbReference type="EMBL" id="LJIW01000002">
    <property type="protein sequence ID" value="PNG89746.1"/>
    <property type="molecule type" value="Genomic_DNA"/>
</dbReference>
<evidence type="ECO:0000259" key="2">
    <source>
        <dbReference type="Pfam" id="PF00441"/>
    </source>
</evidence>
<dbReference type="SUPFAM" id="SSF47203">
    <property type="entry name" value="Acyl-CoA dehydrogenase C-terminal domain-like"/>
    <property type="match status" value="1"/>
</dbReference>
<sequence>MAVVDADADHVTLTRDGDTVSGSVDRVNVTLPPEALIVLTSTRSALPFDAEALTAGPVLRRCQLDGACTTPLALSGVVDTSVHELGVDGTAVRNGVRLGAAAVAAGIASGAVAEAATYAAGGHQFGGPITALPTVRASLFDQTARAAAALSAVLAADTRDTFAAAAALTCVCDAAVDVAAAAPQVHGGYGHLKEYPAEHHVRDAVSLRAAVDAAGIAVSEAARLVGMP</sequence>
<dbReference type="PANTHER" id="PTHR43884">
    <property type="entry name" value="ACYL-COA DEHYDROGENASE"/>
    <property type="match status" value="1"/>
</dbReference>
<dbReference type="Gene3D" id="1.20.140.10">
    <property type="entry name" value="Butyryl-CoA Dehydrogenase, subunit A, domain 3"/>
    <property type="match status" value="1"/>
</dbReference>
<evidence type="ECO:0000313" key="3">
    <source>
        <dbReference type="EMBL" id="PNG89746.1"/>
    </source>
</evidence>
<evidence type="ECO:0000313" key="4">
    <source>
        <dbReference type="Proteomes" id="UP000236520"/>
    </source>
</evidence>
<reference evidence="3 4" key="1">
    <citation type="submission" date="2015-09" db="EMBL/GenBank/DDBJ databases">
        <title>Genome sequence, genome mining and natural product profiling of a biocontrol bacterium Streptomyces malaysiensis F913.</title>
        <authorList>
            <person name="Xu Y."/>
            <person name="Wei J."/>
            <person name="Xie J."/>
            <person name="Li T."/>
            <person name="Zhou Z."/>
        </authorList>
    </citation>
    <scope>NUCLEOTIDE SEQUENCE [LARGE SCALE GENOMIC DNA]</scope>
    <source>
        <strain evidence="3 4">F913</strain>
    </source>
</reference>
<dbReference type="PANTHER" id="PTHR43884:SF12">
    <property type="entry name" value="ISOVALERYL-COA DEHYDROGENASE, MITOCHONDRIAL-RELATED"/>
    <property type="match status" value="1"/>
</dbReference>
<accession>A0A2J7YP08</accession>
<evidence type="ECO:0000256" key="1">
    <source>
        <dbReference type="ARBA" id="ARBA00022630"/>
    </source>
</evidence>
<keyword evidence="4" id="KW-1185">Reference proteome</keyword>
<dbReference type="InterPro" id="IPR009075">
    <property type="entry name" value="AcylCo_DH/oxidase_C"/>
</dbReference>
<proteinExistence type="predicted"/>
<dbReference type="GO" id="GO:0003995">
    <property type="term" value="F:acyl-CoA dehydrogenase activity"/>
    <property type="evidence" value="ECO:0007669"/>
    <property type="project" value="TreeGrafter"/>
</dbReference>
<keyword evidence="1" id="KW-0285">Flavoprotein</keyword>